<dbReference type="RefSeq" id="WP_211601837.1">
    <property type="nucleotide sequence ID" value="NZ_JAGSNF010000004.1"/>
</dbReference>
<keyword evidence="5 7" id="KW-1133">Transmembrane helix</keyword>
<dbReference type="PROSITE" id="PS50928">
    <property type="entry name" value="ABC_TM1"/>
    <property type="match status" value="1"/>
</dbReference>
<dbReference type="PANTHER" id="PTHR43386:SF1">
    <property type="entry name" value="D,D-DIPEPTIDE TRANSPORT SYSTEM PERMEASE PROTEIN DDPC-RELATED"/>
    <property type="match status" value="1"/>
</dbReference>
<accession>A0A941HZ94</accession>
<dbReference type="InterPro" id="IPR035906">
    <property type="entry name" value="MetI-like_sf"/>
</dbReference>
<reference evidence="9" key="1">
    <citation type="submission" date="2021-04" db="EMBL/GenBank/DDBJ databases">
        <title>Phycicoccus avicenniae sp. nov., a novel endophytic actinomycetes isolated from branch of Avicennia mariana.</title>
        <authorList>
            <person name="Tuo L."/>
        </authorList>
    </citation>
    <scope>NUCLEOTIDE SEQUENCE</scope>
    <source>
        <strain evidence="9">BSK3Z-2</strain>
    </source>
</reference>
<dbReference type="SUPFAM" id="SSF161098">
    <property type="entry name" value="MetI-like"/>
    <property type="match status" value="1"/>
</dbReference>
<evidence type="ECO:0000259" key="8">
    <source>
        <dbReference type="PROSITE" id="PS50928"/>
    </source>
</evidence>
<proteinExistence type="inferred from homology"/>
<name>A0A941HZ94_9MICO</name>
<dbReference type="CDD" id="cd06261">
    <property type="entry name" value="TM_PBP2"/>
    <property type="match status" value="1"/>
</dbReference>
<dbReference type="Pfam" id="PF00528">
    <property type="entry name" value="BPD_transp_1"/>
    <property type="match status" value="1"/>
</dbReference>
<gene>
    <name evidence="9" type="ORF">KC207_05205</name>
</gene>
<keyword evidence="10" id="KW-1185">Reference proteome</keyword>
<feature type="domain" description="ABC transmembrane type-1" evidence="8">
    <location>
        <begin position="95"/>
        <end position="283"/>
    </location>
</feature>
<keyword evidence="6 7" id="KW-0472">Membrane</keyword>
<feature type="transmembrane region" description="Helical" evidence="7">
    <location>
        <begin position="37"/>
        <end position="57"/>
    </location>
</feature>
<dbReference type="Gene3D" id="1.10.3720.10">
    <property type="entry name" value="MetI-like"/>
    <property type="match status" value="1"/>
</dbReference>
<protein>
    <submittedName>
        <fullName evidence="9">ABC transporter permease</fullName>
    </submittedName>
</protein>
<evidence type="ECO:0000256" key="5">
    <source>
        <dbReference type="ARBA" id="ARBA00022989"/>
    </source>
</evidence>
<dbReference type="PANTHER" id="PTHR43386">
    <property type="entry name" value="OLIGOPEPTIDE TRANSPORT SYSTEM PERMEASE PROTEIN APPC"/>
    <property type="match status" value="1"/>
</dbReference>
<sequence>MSTTDLDNAAAPPAARRFTVPVSLARYGAALRTPRGMIAAGILLALTAIALLAPVIFPQGYDVQSRDRFLGMSTQHLFGTDEYGRDIFVRTVYGLRTDLALVAIAVPVSGVIGSLLGLSGAVWPRFGNLMQRVFDVIIGFPSFILALCVVVVMGVGFASTVVAITILGLPGFGRLARSGALEQQNREYVVAARTLGVSRRRILTRHIVPNTADPLIVHGAIFAVNAVFIESGLGILGLGVQPPQPSLGSLLNVGMRYVREAPTYPVGPILVLLLLALALSMLSDSLNERVNRR</sequence>
<evidence type="ECO:0000256" key="7">
    <source>
        <dbReference type="RuleBase" id="RU363032"/>
    </source>
</evidence>
<keyword evidence="4 7" id="KW-0812">Transmembrane</keyword>
<evidence type="ECO:0000256" key="2">
    <source>
        <dbReference type="ARBA" id="ARBA00022448"/>
    </source>
</evidence>
<comment type="caution">
    <text evidence="9">The sequence shown here is derived from an EMBL/GenBank/DDBJ whole genome shotgun (WGS) entry which is preliminary data.</text>
</comment>
<dbReference type="GO" id="GO:0055085">
    <property type="term" value="P:transmembrane transport"/>
    <property type="evidence" value="ECO:0007669"/>
    <property type="project" value="InterPro"/>
</dbReference>
<dbReference type="Proteomes" id="UP000677016">
    <property type="component" value="Unassembled WGS sequence"/>
</dbReference>
<evidence type="ECO:0000313" key="10">
    <source>
        <dbReference type="Proteomes" id="UP000677016"/>
    </source>
</evidence>
<evidence type="ECO:0000313" key="9">
    <source>
        <dbReference type="EMBL" id="MBR7742685.1"/>
    </source>
</evidence>
<organism evidence="9 10">
    <name type="scientific">Phycicoccus avicenniae</name>
    <dbReference type="NCBI Taxonomy" id="2828860"/>
    <lineage>
        <taxon>Bacteria</taxon>
        <taxon>Bacillati</taxon>
        <taxon>Actinomycetota</taxon>
        <taxon>Actinomycetes</taxon>
        <taxon>Micrococcales</taxon>
        <taxon>Intrasporangiaceae</taxon>
        <taxon>Phycicoccus</taxon>
    </lineage>
</organism>
<comment type="subcellular location">
    <subcellularLocation>
        <location evidence="1 7">Cell membrane</location>
        <topology evidence="1 7">Multi-pass membrane protein</topology>
    </subcellularLocation>
</comment>
<dbReference type="GO" id="GO:0005886">
    <property type="term" value="C:plasma membrane"/>
    <property type="evidence" value="ECO:0007669"/>
    <property type="project" value="UniProtKB-SubCell"/>
</dbReference>
<dbReference type="InterPro" id="IPR050366">
    <property type="entry name" value="BP-dependent_transpt_permease"/>
</dbReference>
<comment type="similarity">
    <text evidence="7">Belongs to the binding-protein-dependent transport system permease family.</text>
</comment>
<evidence type="ECO:0000256" key="3">
    <source>
        <dbReference type="ARBA" id="ARBA00022475"/>
    </source>
</evidence>
<dbReference type="InterPro" id="IPR000515">
    <property type="entry name" value="MetI-like"/>
</dbReference>
<keyword evidence="2 7" id="KW-0813">Transport</keyword>
<keyword evidence="3" id="KW-1003">Cell membrane</keyword>
<feature type="transmembrane region" description="Helical" evidence="7">
    <location>
        <begin position="99"/>
        <end position="123"/>
    </location>
</feature>
<feature type="transmembrane region" description="Helical" evidence="7">
    <location>
        <begin position="261"/>
        <end position="283"/>
    </location>
</feature>
<dbReference type="AlphaFoldDB" id="A0A941HZ94"/>
<feature type="transmembrane region" description="Helical" evidence="7">
    <location>
        <begin position="215"/>
        <end position="241"/>
    </location>
</feature>
<dbReference type="EMBL" id="JAGSNF010000004">
    <property type="protein sequence ID" value="MBR7742685.1"/>
    <property type="molecule type" value="Genomic_DNA"/>
</dbReference>
<feature type="transmembrane region" description="Helical" evidence="7">
    <location>
        <begin position="143"/>
        <end position="169"/>
    </location>
</feature>
<evidence type="ECO:0000256" key="4">
    <source>
        <dbReference type="ARBA" id="ARBA00022692"/>
    </source>
</evidence>
<evidence type="ECO:0000256" key="6">
    <source>
        <dbReference type="ARBA" id="ARBA00023136"/>
    </source>
</evidence>
<evidence type="ECO:0000256" key="1">
    <source>
        <dbReference type="ARBA" id="ARBA00004651"/>
    </source>
</evidence>